<dbReference type="EC" id="2.1.1.37" evidence="1"/>
<dbReference type="EMBL" id="QPJD01000001">
    <property type="protein sequence ID" value="RCW52069.1"/>
    <property type="molecule type" value="Genomic_DNA"/>
</dbReference>
<evidence type="ECO:0000256" key="6">
    <source>
        <dbReference type="PROSITE-ProRule" id="PRU01016"/>
    </source>
</evidence>
<dbReference type="PANTHER" id="PTHR46098:SF1">
    <property type="entry name" value="TRNA (CYTOSINE(38)-C(5))-METHYLTRANSFERASE"/>
    <property type="match status" value="1"/>
</dbReference>
<keyword evidence="2 6" id="KW-0489">Methyltransferase</keyword>
<sequence>MLTFAEYFAGIGLVYEGLKKSGWKPVLANDIDVKKQIIYEMNHGSDHFLLKDIYDVDPSTVPFATLATASFPCTDLSLAGARKGLEGAESSAFWGFIKILKGMKHRLPPIVMLENVPGFLTSNKGKDFLDVIHSLNELGYRCDAFQVDASYFVPQSRQRVFVIGALANLIPEMNNSSIRSTRLRPKVLEKLISDNDMNWGEFPLPELPTRLPRNSLINVLEDIPEQSELWWKGDELSKLLDQMSDKHRLIIEEMINADETTCGTVYRRMRNGQVRAELRTDGIAGALRTPRGGSSRQFVIIAGKGNCRARVLTGREYGRLQGVEDKFDLSGVSENHARFGFGDAVCVPVIEWISDHILHPLALKI</sequence>
<proteinExistence type="inferred from homology"/>
<dbReference type="GO" id="GO:0003886">
    <property type="term" value="F:DNA (cytosine-5-)-methyltransferase activity"/>
    <property type="evidence" value="ECO:0007669"/>
    <property type="project" value="UniProtKB-EC"/>
</dbReference>
<dbReference type="SUPFAM" id="SSF53335">
    <property type="entry name" value="S-adenosyl-L-methionine-dependent methyltransferases"/>
    <property type="match status" value="1"/>
</dbReference>
<dbReference type="OrthoDB" id="9813719at2"/>
<dbReference type="AlphaFoldDB" id="A0A368W915"/>
<comment type="similarity">
    <text evidence="6 7">Belongs to the class I-like SAM-binding methyltransferase superfamily. C5-methyltransferase family.</text>
</comment>
<dbReference type="RefSeq" id="WP_114378285.1">
    <property type="nucleotide sequence ID" value="NZ_QPJD01000001.1"/>
</dbReference>
<evidence type="ECO:0000256" key="1">
    <source>
        <dbReference type="ARBA" id="ARBA00011975"/>
    </source>
</evidence>
<accession>A0A368W915</accession>
<keyword evidence="4 6" id="KW-0949">S-adenosyl-L-methionine</keyword>
<feature type="active site" evidence="6">
    <location>
        <position position="73"/>
    </location>
</feature>
<evidence type="ECO:0000256" key="2">
    <source>
        <dbReference type="ARBA" id="ARBA00022603"/>
    </source>
</evidence>
<dbReference type="InterPro" id="IPR001525">
    <property type="entry name" value="C5_MeTfrase"/>
</dbReference>
<dbReference type="GO" id="GO:0009307">
    <property type="term" value="P:DNA restriction-modification system"/>
    <property type="evidence" value="ECO:0007669"/>
    <property type="project" value="UniProtKB-KW"/>
</dbReference>
<dbReference type="InterPro" id="IPR050750">
    <property type="entry name" value="C5-MTase"/>
</dbReference>
<dbReference type="PANTHER" id="PTHR46098">
    <property type="entry name" value="TRNA (CYTOSINE(38)-C(5))-METHYLTRANSFERASE"/>
    <property type="match status" value="1"/>
</dbReference>
<dbReference type="GO" id="GO:0032259">
    <property type="term" value="P:methylation"/>
    <property type="evidence" value="ECO:0007669"/>
    <property type="project" value="UniProtKB-KW"/>
</dbReference>
<protein>
    <recommendedName>
        <fullName evidence="1">DNA (cytosine-5-)-methyltransferase</fullName>
        <ecNumber evidence="1">2.1.1.37</ecNumber>
    </recommendedName>
</protein>
<evidence type="ECO:0000256" key="7">
    <source>
        <dbReference type="RuleBase" id="RU000416"/>
    </source>
</evidence>
<organism evidence="8 9">
    <name type="scientific">Paenibacillus prosopidis</name>
    <dbReference type="NCBI Taxonomy" id="630520"/>
    <lineage>
        <taxon>Bacteria</taxon>
        <taxon>Bacillati</taxon>
        <taxon>Bacillota</taxon>
        <taxon>Bacilli</taxon>
        <taxon>Bacillales</taxon>
        <taxon>Paenibacillaceae</taxon>
        <taxon>Paenibacillus</taxon>
    </lineage>
</organism>
<dbReference type="PROSITE" id="PS51679">
    <property type="entry name" value="SAM_MT_C5"/>
    <property type="match status" value="1"/>
</dbReference>
<reference evidence="8 9" key="1">
    <citation type="submission" date="2018-07" db="EMBL/GenBank/DDBJ databases">
        <title>Genomic Encyclopedia of Type Strains, Phase III (KMG-III): the genomes of soil and plant-associated and newly described type strains.</title>
        <authorList>
            <person name="Whitman W."/>
        </authorList>
    </citation>
    <scope>NUCLEOTIDE SEQUENCE [LARGE SCALE GENOMIC DNA]</scope>
    <source>
        <strain evidence="8 9">CECT 7506</strain>
    </source>
</reference>
<name>A0A368W915_9BACL</name>
<evidence type="ECO:0000313" key="8">
    <source>
        <dbReference type="EMBL" id="RCW52069.1"/>
    </source>
</evidence>
<dbReference type="Pfam" id="PF00145">
    <property type="entry name" value="DNA_methylase"/>
    <property type="match status" value="1"/>
</dbReference>
<dbReference type="InterPro" id="IPR029063">
    <property type="entry name" value="SAM-dependent_MTases_sf"/>
</dbReference>
<comment type="caution">
    <text evidence="8">The sequence shown here is derived from an EMBL/GenBank/DDBJ whole genome shotgun (WGS) entry which is preliminary data.</text>
</comment>
<keyword evidence="9" id="KW-1185">Reference proteome</keyword>
<dbReference type="NCBIfam" id="TIGR00675">
    <property type="entry name" value="dcm"/>
    <property type="match status" value="1"/>
</dbReference>
<evidence type="ECO:0000256" key="4">
    <source>
        <dbReference type="ARBA" id="ARBA00022691"/>
    </source>
</evidence>
<evidence type="ECO:0000313" key="9">
    <source>
        <dbReference type="Proteomes" id="UP000252415"/>
    </source>
</evidence>
<dbReference type="PRINTS" id="PR00105">
    <property type="entry name" value="C5METTRFRASE"/>
</dbReference>
<dbReference type="Proteomes" id="UP000252415">
    <property type="component" value="Unassembled WGS sequence"/>
</dbReference>
<evidence type="ECO:0000256" key="3">
    <source>
        <dbReference type="ARBA" id="ARBA00022679"/>
    </source>
</evidence>
<keyword evidence="5" id="KW-0680">Restriction system</keyword>
<keyword evidence="3 6" id="KW-0808">Transferase</keyword>
<dbReference type="Gene3D" id="3.40.50.150">
    <property type="entry name" value="Vaccinia Virus protein VP39"/>
    <property type="match status" value="1"/>
</dbReference>
<gene>
    <name evidence="8" type="ORF">DFP97_101415</name>
</gene>
<evidence type="ECO:0000256" key="5">
    <source>
        <dbReference type="ARBA" id="ARBA00022747"/>
    </source>
</evidence>